<dbReference type="EMBL" id="MN628614">
    <property type="protein sequence ID" value="QGY64388.1"/>
    <property type="molecule type" value="Genomic_DNA"/>
</dbReference>
<dbReference type="InterPro" id="IPR009699">
    <property type="entry name" value="Mastadenovirus_E4/Orf3"/>
</dbReference>
<organism evidence="1 2">
    <name type="scientific">Human mastadenovirus C</name>
    <dbReference type="NCBI Taxonomy" id="129951"/>
    <lineage>
        <taxon>Viruses</taxon>
        <taxon>Varidnaviria</taxon>
        <taxon>Bamfordvirae</taxon>
        <taxon>Preplasmiviricota</taxon>
        <taxon>Polisuviricotina</taxon>
        <taxon>Pharingeaviricetes</taxon>
        <taxon>Rowavirales</taxon>
        <taxon>Adenoviridae</taxon>
        <taxon>Mastadenovirus</taxon>
        <taxon>Mastadenovirus caesari</taxon>
    </lineage>
</organism>
<evidence type="ECO:0000313" key="2">
    <source>
        <dbReference type="Proteomes" id="UP000509332"/>
    </source>
</evidence>
<evidence type="ECO:0000313" key="1">
    <source>
        <dbReference type="EMBL" id="QGY64388.1"/>
    </source>
</evidence>
<sequence length="138" mass="15833">MIRCLRLKVEGALEQIFTMAGLNIRDLLRDILIRWRDENYLGMVEGAGMFIEEIHPEGFSLYVHLDVRAVCLLEAIVQHLTNAIICSLAVEFDHATGGERVHLIDLHFEVLYNPKDNPKPQHCQLFPLLPCVTRRTNV</sequence>
<accession>A0A7D0PIZ8</accession>
<reference evidence="1 2" key="1">
    <citation type="journal article" date="2020" name="Viruses">
        <title>Genomic Analyses of Potential Novel Recombinant Human Adenovirus C in Brazil.</title>
        <authorList>
            <person name="Tahmasebi R."/>
            <person name="Costa A.C.D."/>
            <person name="Tardy K."/>
            <person name="Tinker R.J."/>
            <person name="Milagres F.A.P."/>
            <person name="Brustulin R."/>
            <person name="Teles M.D.A.R."/>
            <person name="Chagas R.T.D."/>
            <person name="Soares C.V.D.A."/>
            <person name="Watanabe A.S.A."/>
            <person name="Alencar C.S."/>
            <person name="Villanova F."/>
            <person name="Deng X."/>
            <person name="Delwart E."/>
            <person name="Luchs A."/>
            <person name="Leal E."/>
            <person name="Sabino E.C."/>
        </authorList>
    </citation>
    <scope>NUCLEOTIDE SEQUENCE [LARGE SCALE GENOMIC DNA]</scope>
    <source>
        <strain evidence="1">245-Araguaina</strain>
    </source>
</reference>
<name>A0A7D0PIZ8_9ADEN</name>
<dbReference type="Pfam" id="PF06931">
    <property type="entry name" value="Adeno_E4_ORF3"/>
    <property type="match status" value="1"/>
</dbReference>
<protein>
    <submittedName>
        <fullName evidence="1">Control protein E4orf3</fullName>
    </submittedName>
</protein>
<dbReference type="Gene3D" id="3.30.70.2870">
    <property type="entry name" value="Mastadenovirus E4 ORF3"/>
    <property type="match status" value="1"/>
</dbReference>
<dbReference type="Proteomes" id="UP000509332">
    <property type="component" value="Segment"/>
</dbReference>
<dbReference type="InterPro" id="IPR038368">
    <property type="entry name" value="Mastadenovirus_E4/Orf3_sf"/>
</dbReference>
<proteinExistence type="predicted"/>